<dbReference type="InterPro" id="IPR035906">
    <property type="entry name" value="MetI-like_sf"/>
</dbReference>
<dbReference type="InterPro" id="IPR000515">
    <property type="entry name" value="MetI-like"/>
</dbReference>
<comment type="caution">
    <text evidence="10">The sequence shown here is derived from an EMBL/GenBank/DDBJ whole genome shotgun (WGS) entry which is preliminary data.</text>
</comment>
<evidence type="ECO:0000256" key="7">
    <source>
        <dbReference type="RuleBase" id="RU363032"/>
    </source>
</evidence>
<evidence type="ECO:0000256" key="4">
    <source>
        <dbReference type="ARBA" id="ARBA00022692"/>
    </source>
</evidence>
<feature type="transmembrane region" description="Helical" evidence="7">
    <location>
        <begin position="250"/>
        <end position="269"/>
    </location>
</feature>
<keyword evidence="2 7" id="KW-0813">Transport</keyword>
<dbReference type="Pfam" id="PF00528">
    <property type="entry name" value="BPD_transp_1"/>
    <property type="match status" value="1"/>
</dbReference>
<proteinExistence type="inferred from homology"/>
<dbReference type="Proteomes" id="UP000634476">
    <property type="component" value="Unassembled WGS sequence"/>
</dbReference>
<dbReference type="EMBL" id="BOOK01000010">
    <property type="protein sequence ID" value="GIH99541.1"/>
    <property type="molecule type" value="Genomic_DNA"/>
</dbReference>
<dbReference type="InterPro" id="IPR050809">
    <property type="entry name" value="UgpAE/MalFG_permease"/>
</dbReference>
<evidence type="ECO:0000256" key="8">
    <source>
        <dbReference type="SAM" id="MobiDB-lite"/>
    </source>
</evidence>
<dbReference type="GO" id="GO:0005886">
    <property type="term" value="C:plasma membrane"/>
    <property type="evidence" value="ECO:0007669"/>
    <property type="project" value="UniProtKB-SubCell"/>
</dbReference>
<protein>
    <submittedName>
        <fullName evidence="10">Sugar ABC transporter permease</fullName>
    </submittedName>
</protein>
<keyword evidence="3" id="KW-1003">Cell membrane</keyword>
<sequence>MHMTPPALTERPEKRPRAAAPPARGLPSAAIRRRRRLKGLATVALFILPALVLYGLLVLAPIAIAAYTSMFRWNGLGGWPDDFIGFDNFTRLFSSDVFHGDLRNGLIIVVLSLVVQLPLALGLALLLNQRMRGRAVYRLLFFAPYVLSEVITGVLFSLILSPEAGLANQILRAVGLEELERAWLADPVTVMPALFAVMTWKYFGFYMILFLAGRQGIPRELGEAASIDGAGTWQQFRHVTLPLLGPTIRIAAFLSVIGTIQLFDLVWVLTGGGPDHASETMAVTMFQFGFKRTQIGYASAISVVMFVLSMIFALAYLRFVMRRDTQGAVTTMGDHR</sequence>
<dbReference type="Gene3D" id="1.10.3720.10">
    <property type="entry name" value="MetI-like"/>
    <property type="match status" value="1"/>
</dbReference>
<comment type="subcellular location">
    <subcellularLocation>
        <location evidence="1 7">Cell membrane</location>
        <topology evidence="1 7">Multi-pass membrane protein</topology>
    </subcellularLocation>
</comment>
<feature type="transmembrane region" description="Helical" evidence="7">
    <location>
        <begin position="193"/>
        <end position="212"/>
    </location>
</feature>
<evidence type="ECO:0000313" key="11">
    <source>
        <dbReference type="Proteomes" id="UP000634476"/>
    </source>
</evidence>
<dbReference type="CDD" id="cd06261">
    <property type="entry name" value="TM_PBP2"/>
    <property type="match status" value="1"/>
</dbReference>
<keyword evidence="6 7" id="KW-0472">Membrane</keyword>
<comment type="similarity">
    <text evidence="7">Belongs to the binding-protein-dependent transport system permease family.</text>
</comment>
<dbReference type="PANTHER" id="PTHR43227:SF11">
    <property type="entry name" value="BLL4140 PROTEIN"/>
    <property type="match status" value="1"/>
</dbReference>
<keyword evidence="4 7" id="KW-0812">Transmembrane</keyword>
<name>A0A8J3WU44_9ACTN</name>
<feature type="region of interest" description="Disordered" evidence="8">
    <location>
        <begin position="1"/>
        <end position="26"/>
    </location>
</feature>
<feature type="transmembrane region" description="Helical" evidence="7">
    <location>
        <begin position="295"/>
        <end position="317"/>
    </location>
</feature>
<feature type="transmembrane region" description="Helical" evidence="7">
    <location>
        <begin position="40"/>
        <end position="67"/>
    </location>
</feature>
<feature type="transmembrane region" description="Helical" evidence="7">
    <location>
        <begin position="139"/>
        <end position="160"/>
    </location>
</feature>
<feature type="domain" description="ABC transmembrane type-1" evidence="9">
    <location>
        <begin position="102"/>
        <end position="316"/>
    </location>
</feature>
<evidence type="ECO:0000313" key="10">
    <source>
        <dbReference type="EMBL" id="GIH99541.1"/>
    </source>
</evidence>
<keyword evidence="5 7" id="KW-1133">Transmembrane helix</keyword>
<accession>A0A8J3WU44</accession>
<dbReference type="GO" id="GO:0055085">
    <property type="term" value="P:transmembrane transport"/>
    <property type="evidence" value="ECO:0007669"/>
    <property type="project" value="InterPro"/>
</dbReference>
<evidence type="ECO:0000259" key="9">
    <source>
        <dbReference type="PROSITE" id="PS50928"/>
    </source>
</evidence>
<organism evidence="10 11">
    <name type="scientific">Planobispora takensis</name>
    <dbReference type="NCBI Taxonomy" id="1367882"/>
    <lineage>
        <taxon>Bacteria</taxon>
        <taxon>Bacillati</taxon>
        <taxon>Actinomycetota</taxon>
        <taxon>Actinomycetes</taxon>
        <taxon>Streptosporangiales</taxon>
        <taxon>Streptosporangiaceae</taxon>
        <taxon>Planobispora</taxon>
    </lineage>
</organism>
<evidence type="ECO:0000256" key="3">
    <source>
        <dbReference type="ARBA" id="ARBA00022475"/>
    </source>
</evidence>
<dbReference type="PROSITE" id="PS50928">
    <property type="entry name" value="ABC_TM1"/>
    <property type="match status" value="1"/>
</dbReference>
<evidence type="ECO:0000256" key="5">
    <source>
        <dbReference type="ARBA" id="ARBA00022989"/>
    </source>
</evidence>
<dbReference type="SUPFAM" id="SSF161098">
    <property type="entry name" value="MetI-like"/>
    <property type="match status" value="1"/>
</dbReference>
<evidence type="ECO:0000256" key="6">
    <source>
        <dbReference type="ARBA" id="ARBA00023136"/>
    </source>
</evidence>
<feature type="transmembrane region" description="Helical" evidence="7">
    <location>
        <begin position="105"/>
        <end position="127"/>
    </location>
</feature>
<reference evidence="10" key="1">
    <citation type="submission" date="2021-01" db="EMBL/GenBank/DDBJ databases">
        <title>Whole genome shotgun sequence of Planobispora takensis NBRC 109077.</title>
        <authorList>
            <person name="Komaki H."/>
            <person name="Tamura T."/>
        </authorList>
    </citation>
    <scope>NUCLEOTIDE SEQUENCE</scope>
    <source>
        <strain evidence="10">NBRC 109077</strain>
    </source>
</reference>
<evidence type="ECO:0000256" key="2">
    <source>
        <dbReference type="ARBA" id="ARBA00022448"/>
    </source>
</evidence>
<dbReference type="AlphaFoldDB" id="A0A8J3WU44"/>
<gene>
    <name evidence="10" type="ORF">Pta02_15500</name>
</gene>
<keyword evidence="11" id="KW-1185">Reference proteome</keyword>
<evidence type="ECO:0000256" key="1">
    <source>
        <dbReference type="ARBA" id="ARBA00004651"/>
    </source>
</evidence>
<dbReference type="PANTHER" id="PTHR43227">
    <property type="entry name" value="BLL4140 PROTEIN"/>
    <property type="match status" value="1"/>
</dbReference>